<accession>B2FHW2</accession>
<dbReference type="EnsemblBacteria" id="CAQ47476">
    <property type="protein sequence ID" value="CAQ47476"/>
    <property type="gene ID" value="Smlt4085"/>
</dbReference>
<keyword evidence="2" id="KW-0472">Membrane</keyword>
<feature type="transmembrane region" description="Helical" evidence="2">
    <location>
        <begin position="45"/>
        <end position="66"/>
    </location>
</feature>
<feature type="transmembrane region" description="Helical" evidence="2">
    <location>
        <begin position="72"/>
        <end position="92"/>
    </location>
</feature>
<feature type="compositionally biased region" description="Basic residues" evidence="1">
    <location>
        <begin position="112"/>
        <end position="130"/>
    </location>
</feature>
<dbReference type="KEGG" id="sml:Smlt4085"/>
<keyword evidence="2" id="KW-1133">Transmembrane helix</keyword>
<evidence type="ECO:0000256" key="1">
    <source>
        <dbReference type="SAM" id="MobiDB-lite"/>
    </source>
</evidence>
<evidence type="ECO:0000256" key="2">
    <source>
        <dbReference type="SAM" id="Phobius"/>
    </source>
</evidence>
<name>B2FHW2_STRMK</name>
<reference evidence="3 4" key="1">
    <citation type="journal article" date="2008" name="Genome Biol.">
        <title>The complete genome, comparative and functional analysis of Stenotrophomonas maltophilia reveals an organism heavily shielded by drug resistance determinants.</title>
        <authorList>
            <person name="Crossman L.C."/>
            <person name="Gould V.C."/>
            <person name="Dow J.M."/>
            <person name="Vernikos G.S."/>
            <person name="Okazaki A."/>
            <person name="Sebaihia M."/>
            <person name="Saunders D."/>
            <person name="Arrowsmith C."/>
            <person name="Carver T."/>
            <person name="Peters N."/>
            <person name="Adlem E."/>
            <person name="Kerhornou A."/>
            <person name="Lord A."/>
            <person name="Murphy L."/>
            <person name="Seeger K."/>
            <person name="Squares R."/>
            <person name="Rutter S."/>
            <person name="Quail M.A."/>
            <person name="Rajandream M.A."/>
            <person name="Harris D."/>
            <person name="Churcher C."/>
            <person name="Bentley S.D."/>
            <person name="Parkhill J."/>
            <person name="Thomson N.R."/>
            <person name="Avison M.B."/>
        </authorList>
    </citation>
    <scope>NUCLEOTIDE SEQUENCE [LARGE SCALE GENOMIC DNA]</scope>
    <source>
        <strain evidence="3 4">K279a</strain>
    </source>
</reference>
<keyword evidence="4" id="KW-1185">Reference proteome</keyword>
<gene>
    <name evidence="3" type="ordered locus">Smlt4085</name>
</gene>
<sequence length="130" mass="14794">MVSQPVRRALPKLCCIVHRRSPMNARSVRRPATERVIIERADPRLLRSVQQVALAGLALVLVWPAARGSNAWLGWLPMWLVGMPLVAWWALLRFPVPRLSWLRLARRTGGQAHRRTAGTPRRRRRATATA</sequence>
<dbReference type="HOGENOM" id="CLU_159384_0_0_6"/>
<dbReference type="EMBL" id="AM743169">
    <property type="protein sequence ID" value="CAQ47476.1"/>
    <property type="molecule type" value="Genomic_DNA"/>
</dbReference>
<evidence type="ECO:0000313" key="3">
    <source>
        <dbReference type="EMBL" id="CAQ47476.1"/>
    </source>
</evidence>
<keyword evidence="2 3" id="KW-0812">Transmembrane</keyword>
<dbReference type="AlphaFoldDB" id="B2FHW2"/>
<dbReference type="Proteomes" id="UP000008840">
    <property type="component" value="Chromosome"/>
</dbReference>
<protein>
    <submittedName>
        <fullName evidence="3">Transmembrane protein</fullName>
    </submittedName>
</protein>
<feature type="region of interest" description="Disordered" evidence="1">
    <location>
        <begin position="111"/>
        <end position="130"/>
    </location>
</feature>
<proteinExistence type="predicted"/>
<evidence type="ECO:0000313" key="4">
    <source>
        <dbReference type="Proteomes" id="UP000008840"/>
    </source>
</evidence>
<organism evidence="3 4">
    <name type="scientific">Stenotrophomonas maltophilia (strain K279a)</name>
    <dbReference type="NCBI Taxonomy" id="522373"/>
    <lineage>
        <taxon>Bacteria</taxon>
        <taxon>Pseudomonadati</taxon>
        <taxon>Pseudomonadota</taxon>
        <taxon>Gammaproteobacteria</taxon>
        <taxon>Lysobacterales</taxon>
        <taxon>Lysobacteraceae</taxon>
        <taxon>Stenotrophomonas</taxon>
        <taxon>Stenotrophomonas maltophilia group</taxon>
    </lineage>
</organism>